<dbReference type="InterPro" id="IPR001452">
    <property type="entry name" value="SH3_domain"/>
</dbReference>
<sequence>MAAPTKLWERQQQQRPINHRQHTFNPDTNNSFMPSSPFLPPGSGGGGGGGGLSSGHAPPLPQRPTTSSLTTYGRPSYGNYGGYGSYGGYGVGTYGGYANMGRYGMIGGPSNLPVDENGFIRLAEESSRPAFESIESIVHAVGSVSMMLESTFHAVHSSFRAVLGVAEHFGRMKSHFAQIFSALAVVRTLRWVHRKLLYLIGLRVQDPSLEAAWKTAGSGGPLSANQITEADIKASKSSWPIVMFLVIVFSGPYLIWRLLSTLVPARNTSKDWARGRGEHFAAQVIHNFKAGARQELSVIAGQTLYIAPRDQQPSGVRGWLMASNGTACGLVPANYIRIFPTRPANNPNPSPMMHQQQGLNQGPGVARRMPVPTNPQITDQLRPMHPQYRPSPQIPHNVQHPSSLQHTHLQNSQSSSNTPSQPFQPRSSSNPRPPIQSSTPQSKESSLQQHSLTNPQFLHSQPSLVSQYQSDSRPHHNQPQPPSQNQLPRPQNGMLEQFPQSSQADSQARQHPPEKNIDYGKTRESGHGIQDLGSEMKNQKGDMESENPGSTPSFNLNDFTQHENRWMEDRVNKITRNSDLSFTDDENESSNESSDESL</sequence>
<dbReference type="SUPFAM" id="SSF50044">
    <property type="entry name" value="SH3-domain"/>
    <property type="match status" value="1"/>
</dbReference>
<feature type="compositionally biased region" description="Basic and acidic residues" evidence="14">
    <location>
        <begin position="511"/>
        <end position="526"/>
    </location>
</feature>
<feature type="compositionally biased region" description="Polar residues" evidence="14">
    <location>
        <begin position="394"/>
        <end position="409"/>
    </location>
</feature>
<dbReference type="InterPro" id="IPR007223">
    <property type="entry name" value="Peroxin-13_N"/>
</dbReference>
<evidence type="ECO:0000256" key="13">
    <source>
        <dbReference type="PROSITE-ProRule" id="PRU00192"/>
    </source>
</evidence>
<feature type="region of interest" description="Disordered" evidence="14">
    <location>
        <begin position="1"/>
        <end position="73"/>
    </location>
</feature>
<evidence type="ECO:0000256" key="1">
    <source>
        <dbReference type="ARBA" id="ARBA00006033"/>
    </source>
</evidence>
<dbReference type="Gene3D" id="2.30.30.40">
    <property type="entry name" value="SH3 Domains"/>
    <property type="match status" value="1"/>
</dbReference>
<feature type="region of interest" description="Disordered" evidence="14">
    <location>
        <begin position="463"/>
        <end position="562"/>
    </location>
</feature>
<comment type="caution">
    <text evidence="16">The sequence shown here is derived from an EMBL/GenBank/DDBJ whole genome shotgun (WGS) entry which is preliminary data.</text>
</comment>
<dbReference type="SMART" id="SM00326">
    <property type="entry name" value="SH3"/>
    <property type="match status" value="1"/>
</dbReference>
<dbReference type="CDD" id="cd11864">
    <property type="entry name" value="SH3_PEX13_eumet"/>
    <property type="match status" value="1"/>
</dbReference>
<evidence type="ECO:0000256" key="14">
    <source>
        <dbReference type="SAM" id="MobiDB-lite"/>
    </source>
</evidence>
<feature type="compositionally biased region" description="Polar residues" evidence="14">
    <location>
        <begin position="23"/>
        <end position="33"/>
    </location>
</feature>
<evidence type="ECO:0000256" key="12">
    <source>
        <dbReference type="ARBA" id="ARBA00046271"/>
    </source>
</evidence>
<dbReference type="PROSITE" id="PS50002">
    <property type="entry name" value="SH3"/>
    <property type="match status" value="1"/>
</dbReference>
<evidence type="ECO:0000256" key="8">
    <source>
        <dbReference type="ARBA" id="ARBA00023136"/>
    </source>
</evidence>
<keyword evidence="3" id="KW-0813">Transport</keyword>
<comment type="similarity">
    <text evidence="1">Belongs to the peroxin-13 family.</text>
</comment>
<evidence type="ECO:0000256" key="5">
    <source>
        <dbReference type="ARBA" id="ARBA00022927"/>
    </source>
</evidence>
<feature type="compositionally biased region" description="Acidic residues" evidence="14">
    <location>
        <begin position="582"/>
        <end position="598"/>
    </location>
</feature>
<feature type="region of interest" description="Disordered" evidence="14">
    <location>
        <begin position="342"/>
        <end position="451"/>
    </location>
</feature>
<dbReference type="InterPro" id="IPR035463">
    <property type="entry name" value="Pex13"/>
</dbReference>
<keyword evidence="5" id="KW-0653">Protein transport</keyword>
<feature type="compositionally biased region" description="Gly residues" evidence="14">
    <location>
        <begin position="42"/>
        <end position="53"/>
    </location>
</feature>
<organism evidence="16 17">
    <name type="scientific">Petrolisthes manimaculis</name>
    <dbReference type="NCBI Taxonomy" id="1843537"/>
    <lineage>
        <taxon>Eukaryota</taxon>
        <taxon>Metazoa</taxon>
        <taxon>Ecdysozoa</taxon>
        <taxon>Arthropoda</taxon>
        <taxon>Crustacea</taxon>
        <taxon>Multicrustacea</taxon>
        <taxon>Malacostraca</taxon>
        <taxon>Eumalacostraca</taxon>
        <taxon>Eucarida</taxon>
        <taxon>Decapoda</taxon>
        <taxon>Pleocyemata</taxon>
        <taxon>Anomura</taxon>
        <taxon>Galatheoidea</taxon>
        <taxon>Porcellanidae</taxon>
        <taxon>Petrolisthes</taxon>
    </lineage>
</organism>
<feature type="compositionally biased region" description="Polar residues" evidence="14">
    <location>
        <begin position="498"/>
        <end position="509"/>
    </location>
</feature>
<keyword evidence="2 13" id="KW-0728">SH3 domain</keyword>
<dbReference type="EMBL" id="JAWZYT010002028">
    <property type="protein sequence ID" value="KAK4307173.1"/>
    <property type="molecule type" value="Genomic_DNA"/>
</dbReference>
<dbReference type="PANTHER" id="PTHR19332">
    <property type="entry name" value="PEROXISOMAL MEMBRANE PROTEIN PEX13"/>
    <property type="match status" value="1"/>
</dbReference>
<dbReference type="GO" id="GO:1990429">
    <property type="term" value="C:peroxisomal importomer complex"/>
    <property type="evidence" value="ECO:0007669"/>
    <property type="project" value="TreeGrafter"/>
</dbReference>
<name>A0AAE1U213_9EUCA</name>
<feature type="compositionally biased region" description="Low complexity" evidence="14">
    <location>
        <begin position="410"/>
        <end position="425"/>
    </location>
</feature>
<evidence type="ECO:0000256" key="4">
    <source>
        <dbReference type="ARBA" id="ARBA00022692"/>
    </source>
</evidence>
<feature type="domain" description="SH3" evidence="15">
    <location>
        <begin position="277"/>
        <end position="341"/>
    </location>
</feature>
<keyword evidence="6" id="KW-1133">Transmembrane helix</keyword>
<feature type="compositionally biased region" description="Polar residues" evidence="14">
    <location>
        <begin position="547"/>
        <end position="559"/>
    </location>
</feature>
<protein>
    <recommendedName>
        <fullName evidence="11">Peroxisomal membrane protein PEX13</fullName>
    </recommendedName>
    <alternativeName>
        <fullName evidence="10">Peroxin-13</fullName>
    </alternativeName>
</protein>
<evidence type="ECO:0000259" key="15">
    <source>
        <dbReference type="PROSITE" id="PS50002"/>
    </source>
</evidence>
<dbReference type="InterPro" id="IPR036028">
    <property type="entry name" value="SH3-like_dom_sf"/>
</dbReference>
<evidence type="ECO:0000256" key="11">
    <source>
        <dbReference type="ARBA" id="ARBA00034535"/>
    </source>
</evidence>
<dbReference type="PANTHER" id="PTHR19332:SF1">
    <property type="entry name" value="PEROXISOMAL MEMBRANE PROTEIN PEX13"/>
    <property type="match status" value="1"/>
</dbReference>
<keyword evidence="4" id="KW-0812">Transmembrane</keyword>
<dbReference type="GO" id="GO:0005778">
    <property type="term" value="C:peroxisomal membrane"/>
    <property type="evidence" value="ECO:0007669"/>
    <property type="project" value="UniProtKB-SubCell"/>
</dbReference>
<feature type="compositionally biased region" description="Polar residues" evidence="14">
    <location>
        <begin position="343"/>
        <end position="360"/>
    </location>
</feature>
<gene>
    <name evidence="16" type="ORF">Pmani_021051</name>
</gene>
<accession>A0AAE1U213</accession>
<evidence type="ECO:0000256" key="6">
    <source>
        <dbReference type="ARBA" id="ARBA00022989"/>
    </source>
</evidence>
<comment type="subcellular location">
    <subcellularLocation>
        <location evidence="12">Peroxisome membrane</location>
    </subcellularLocation>
</comment>
<feature type="region of interest" description="Disordered" evidence="14">
    <location>
        <begin position="575"/>
        <end position="598"/>
    </location>
</feature>
<reference evidence="16" key="1">
    <citation type="submission" date="2023-11" db="EMBL/GenBank/DDBJ databases">
        <title>Genome assemblies of two species of porcelain crab, Petrolisthes cinctipes and Petrolisthes manimaculis (Anomura: Porcellanidae).</title>
        <authorList>
            <person name="Angst P."/>
        </authorList>
    </citation>
    <scope>NUCLEOTIDE SEQUENCE</scope>
    <source>
        <strain evidence="16">PB745_02</strain>
        <tissue evidence="16">Gill</tissue>
    </source>
</reference>
<evidence type="ECO:0000313" key="16">
    <source>
        <dbReference type="EMBL" id="KAK4307173.1"/>
    </source>
</evidence>
<keyword evidence="7" id="KW-0811">Translocation</keyword>
<dbReference type="AlphaFoldDB" id="A0AAE1U213"/>
<evidence type="ECO:0000256" key="3">
    <source>
        <dbReference type="ARBA" id="ARBA00022448"/>
    </source>
</evidence>
<proteinExistence type="inferred from homology"/>
<feature type="compositionally biased region" description="Polar residues" evidence="14">
    <location>
        <begin position="426"/>
        <end position="451"/>
    </location>
</feature>
<keyword evidence="17" id="KW-1185">Reference proteome</keyword>
<evidence type="ECO:0000313" key="17">
    <source>
        <dbReference type="Proteomes" id="UP001292094"/>
    </source>
</evidence>
<evidence type="ECO:0000256" key="7">
    <source>
        <dbReference type="ARBA" id="ARBA00023010"/>
    </source>
</evidence>
<dbReference type="Proteomes" id="UP001292094">
    <property type="component" value="Unassembled WGS sequence"/>
</dbReference>
<keyword evidence="8" id="KW-0472">Membrane</keyword>
<evidence type="ECO:0000256" key="9">
    <source>
        <dbReference type="ARBA" id="ARBA00023140"/>
    </source>
</evidence>
<evidence type="ECO:0000256" key="10">
    <source>
        <dbReference type="ARBA" id="ARBA00029693"/>
    </source>
</evidence>
<evidence type="ECO:0000256" key="2">
    <source>
        <dbReference type="ARBA" id="ARBA00022443"/>
    </source>
</evidence>
<dbReference type="GO" id="GO:0016560">
    <property type="term" value="P:protein import into peroxisome matrix, docking"/>
    <property type="evidence" value="ECO:0007669"/>
    <property type="project" value="InterPro"/>
</dbReference>
<keyword evidence="9" id="KW-0576">Peroxisome</keyword>
<dbReference type="Pfam" id="PF04088">
    <property type="entry name" value="Peroxin-13_N"/>
    <property type="match status" value="1"/>
</dbReference>